<dbReference type="PROSITE" id="PS01124">
    <property type="entry name" value="HTH_ARAC_FAMILY_2"/>
    <property type="match status" value="1"/>
</dbReference>
<dbReference type="InterPro" id="IPR009057">
    <property type="entry name" value="Homeodomain-like_sf"/>
</dbReference>
<dbReference type="Proteomes" id="UP000321523">
    <property type="component" value="Unassembled WGS sequence"/>
</dbReference>
<dbReference type="RefSeq" id="WP_044426209.1">
    <property type="nucleotide sequence ID" value="NZ_BJYZ01000003.1"/>
</dbReference>
<dbReference type="AlphaFoldDB" id="A0A512DJU5"/>
<keyword evidence="1" id="KW-0805">Transcription regulation</keyword>
<dbReference type="SUPFAM" id="SSF46689">
    <property type="entry name" value="Homeodomain-like"/>
    <property type="match status" value="1"/>
</dbReference>
<dbReference type="Gene3D" id="1.10.10.60">
    <property type="entry name" value="Homeodomain-like"/>
    <property type="match status" value="1"/>
</dbReference>
<dbReference type="SMART" id="SM00342">
    <property type="entry name" value="HTH_ARAC"/>
    <property type="match status" value="1"/>
</dbReference>
<dbReference type="CDD" id="cd06999">
    <property type="entry name" value="cupin_HpaA-like_N"/>
    <property type="match status" value="1"/>
</dbReference>
<feature type="domain" description="HTH araC/xylS-type" evidence="4">
    <location>
        <begin position="185"/>
        <end position="283"/>
    </location>
</feature>
<accession>A0A512DJU5</accession>
<gene>
    <name evidence="5" type="ORF">SAE02_08950</name>
</gene>
<dbReference type="InterPro" id="IPR018060">
    <property type="entry name" value="HTH_AraC"/>
</dbReference>
<dbReference type="PANTHER" id="PTHR43280">
    <property type="entry name" value="ARAC-FAMILY TRANSCRIPTIONAL REGULATOR"/>
    <property type="match status" value="1"/>
</dbReference>
<evidence type="ECO:0000256" key="3">
    <source>
        <dbReference type="ARBA" id="ARBA00023163"/>
    </source>
</evidence>
<dbReference type="InterPro" id="IPR011051">
    <property type="entry name" value="RmlC_Cupin_sf"/>
</dbReference>
<dbReference type="PANTHER" id="PTHR43280:SF32">
    <property type="entry name" value="TRANSCRIPTIONAL REGULATORY PROTEIN"/>
    <property type="match status" value="1"/>
</dbReference>
<dbReference type="SUPFAM" id="SSF51182">
    <property type="entry name" value="RmlC-like cupins"/>
    <property type="match status" value="1"/>
</dbReference>
<evidence type="ECO:0000256" key="2">
    <source>
        <dbReference type="ARBA" id="ARBA00023125"/>
    </source>
</evidence>
<proteinExistence type="predicted"/>
<reference evidence="5 6" key="1">
    <citation type="submission" date="2019-07" db="EMBL/GenBank/DDBJ databases">
        <title>Whole genome shotgun sequence of Skermanella aerolata NBRC 106429.</title>
        <authorList>
            <person name="Hosoyama A."/>
            <person name="Uohara A."/>
            <person name="Ohji S."/>
            <person name="Ichikawa N."/>
        </authorList>
    </citation>
    <scope>NUCLEOTIDE SEQUENCE [LARGE SCALE GENOMIC DNA]</scope>
    <source>
        <strain evidence="5 6">NBRC 106429</strain>
    </source>
</reference>
<sequence>MTGEIPTYELYGEDSAAPELDILHCETIAARSTLHAGLISPHRHANLFQLFFLRCGTVRMTLDGNDLEPPTPCLLAIPSITVHGFAFTGVDGWVLTMPDVLIERLTAHAPDLTLHLDKPHVVDAVDQDVEALFSRIADEFSDIRPGRLLSIQACLELLLVWLARRLLIERQGGVSLQSKAETHVRRFRQLVETGFREQRPLDRYARELGMTTTQLNRVCRTVLGKSALTVIHDRLALEARRALVYTSMSVAEVGYALGFSDPSYFTRFFVRAAKTAPSEFRRSQRERLRRNS</sequence>
<evidence type="ECO:0000313" key="5">
    <source>
        <dbReference type="EMBL" id="GEO36747.1"/>
    </source>
</evidence>
<keyword evidence="2" id="KW-0238">DNA-binding</keyword>
<name>A0A512DJU5_9PROT</name>
<dbReference type="InterPro" id="IPR047264">
    <property type="entry name" value="Cupin_HpaA-like_N"/>
</dbReference>
<organism evidence="5 6">
    <name type="scientific">Skermanella aerolata</name>
    <dbReference type="NCBI Taxonomy" id="393310"/>
    <lineage>
        <taxon>Bacteria</taxon>
        <taxon>Pseudomonadati</taxon>
        <taxon>Pseudomonadota</taxon>
        <taxon>Alphaproteobacteria</taxon>
        <taxon>Rhodospirillales</taxon>
        <taxon>Azospirillaceae</taxon>
        <taxon>Skermanella</taxon>
    </lineage>
</organism>
<dbReference type="EMBL" id="BJYZ01000003">
    <property type="protein sequence ID" value="GEO36747.1"/>
    <property type="molecule type" value="Genomic_DNA"/>
</dbReference>
<comment type="caution">
    <text evidence="5">The sequence shown here is derived from an EMBL/GenBank/DDBJ whole genome shotgun (WGS) entry which is preliminary data.</text>
</comment>
<evidence type="ECO:0000256" key="1">
    <source>
        <dbReference type="ARBA" id="ARBA00023015"/>
    </source>
</evidence>
<protein>
    <submittedName>
        <fullName evidence="5">Transcriptional regulator</fullName>
    </submittedName>
</protein>
<keyword evidence="6" id="KW-1185">Reference proteome</keyword>
<dbReference type="Pfam" id="PF12833">
    <property type="entry name" value="HTH_18"/>
    <property type="match status" value="1"/>
</dbReference>
<keyword evidence="3" id="KW-0804">Transcription</keyword>
<evidence type="ECO:0000259" key="4">
    <source>
        <dbReference type="PROSITE" id="PS01124"/>
    </source>
</evidence>
<dbReference type="GO" id="GO:0003700">
    <property type="term" value="F:DNA-binding transcription factor activity"/>
    <property type="evidence" value="ECO:0007669"/>
    <property type="project" value="InterPro"/>
</dbReference>
<evidence type="ECO:0000313" key="6">
    <source>
        <dbReference type="Proteomes" id="UP000321523"/>
    </source>
</evidence>
<dbReference type="GO" id="GO:0043565">
    <property type="term" value="F:sequence-specific DNA binding"/>
    <property type="evidence" value="ECO:0007669"/>
    <property type="project" value="InterPro"/>
</dbReference>